<dbReference type="RefSeq" id="WP_083240726.1">
    <property type="nucleotide sequence ID" value="NZ_LPWG01000013.1"/>
</dbReference>
<comment type="caution">
    <text evidence="3">The sequence shown here is derived from an EMBL/GenBank/DDBJ whole genome shotgun (WGS) entry which is preliminary data.</text>
</comment>
<dbReference type="AlphaFoldDB" id="A0A1E3VYE6"/>
<protein>
    <recommendedName>
        <fullName evidence="2">CHASE2 domain-containing protein</fullName>
    </recommendedName>
</protein>
<gene>
    <name evidence="3" type="ORF">AUC68_09175</name>
</gene>
<evidence type="ECO:0000259" key="2">
    <source>
        <dbReference type="SMART" id="SM01080"/>
    </source>
</evidence>
<dbReference type="OrthoDB" id="9789782at2"/>
<dbReference type="EMBL" id="LPWG01000013">
    <property type="protein sequence ID" value="ODR98567.1"/>
    <property type="molecule type" value="Genomic_DNA"/>
</dbReference>
<keyword evidence="4" id="KW-1185">Reference proteome</keyword>
<evidence type="ECO:0000256" key="1">
    <source>
        <dbReference type="SAM" id="MobiDB-lite"/>
    </source>
</evidence>
<evidence type="ECO:0000313" key="3">
    <source>
        <dbReference type="EMBL" id="ODR98567.1"/>
    </source>
</evidence>
<evidence type="ECO:0000313" key="4">
    <source>
        <dbReference type="Proteomes" id="UP000094501"/>
    </source>
</evidence>
<proteinExistence type="predicted"/>
<feature type="domain" description="CHASE2" evidence="2">
    <location>
        <begin position="29"/>
        <end position="199"/>
    </location>
</feature>
<feature type="region of interest" description="Disordered" evidence="1">
    <location>
        <begin position="154"/>
        <end position="199"/>
    </location>
</feature>
<organism evidence="3 4">
    <name type="scientific">Methyloceanibacter methanicus</name>
    <dbReference type="NCBI Taxonomy" id="1774968"/>
    <lineage>
        <taxon>Bacteria</taxon>
        <taxon>Pseudomonadati</taxon>
        <taxon>Pseudomonadota</taxon>
        <taxon>Alphaproteobacteria</taxon>
        <taxon>Hyphomicrobiales</taxon>
        <taxon>Hyphomicrobiaceae</taxon>
        <taxon>Methyloceanibacter</taxon>
    </lineage>
</organism>
<dbReference type="Pfam" id="PF05226">
    <property type="entry name" value="CHASE2"/>
    <property type="match status" value="1"/>
</dbReference>
<dbReference type="Proteomes" id="UP000094501">
    <property type="component" value="Unassembled WGS sequence"/>
</dbReference>
<reference evidence="3 4" key="1">
    <citation type="journal article" date="2016" name="Environ. Microbiol.">
        <title>New Methyloceanibacter diversity from North Sea sediments includes methanotroph containing solely the soluble methane monooxygenase.</title>
        <authorList>
            <person name="Vekeman B."/>
            <person name="Kerckhof F.M."/>
            <person name="Cremers G."/>
            <person name="de Vos P."/>
            <person name="Vandamme P."/>
            <person name="Boon N."/>
            <person name="Op den Camp H.J."/>
            <person name="Heylen K."/>
        </authorList>
    </citation>
    <scope>NUCLEOTIDE SEQUENCE [LARGE SCALE GENOMIC DNA]</scope>
    <source>
        <strain evidence="3 4">R-67174</strain>
    </source>
</reference>
<feature type="compositionally biased region" description="Low complexity" evidence="1">
    <location>
        <begin position="158"/>
        <end position="170"/>
    </location>
</feature>
<dbReference type="STRING" id="1774968.AUC68_09175"/>
<feature type="compositionally biased region" description="Basic residues" evidence="1">
    <location>
        <begin position="186"/>
        <end position="199"/>
    </location>
</feature>
<dbReference type="SMART" id="SM01080">
    <property type="entry name" value="CHASE2"/>
    <property type="match status" value="1"/>
</dbReference>
<name>A0A1E3VYE6_9HYPH</name>
<sequence length="199" mass="22001">MGPRLLYSLIVGAAILASLALRVWDPAPVARLRSLVFDSYQRLSPLKFDPELPVRIVDIDEESLKRIGQWPWPRTILSDLLSKLRDAGAATIGFDMVFPEPDRMSPANAVKFWPQSDQLTQLKTELDELPSNDQIFAETIATAPVVMGFIASPSNQTALPESSPASPSAAMIRACSRPTIRGQPRVLRRCKPPRSARAR</sequence>
<dbReference type="InterPro" id="IPR007890">
    <property type="entry name" value="CHASE2"/>
</dbReference>
<accession>A0A1E3VYE6</accession>